<organism evidence="1 2">
    <name type="scientific">Arachidicoccus rhizosphaerae</name>
    <dbReference type="NCBI Taxonomy" id="551991"/>
    <lineage>
        <taxon>Bacteria</taxon>
        <taxon>Pseudomonadati</taxon>
        <taxon>Bacteroidota</taxon>
        <taxon>Chitinophagia</taxon>
        <taxon>Chitinophagales</taxon>
        <taxon>Chitinophagaceae</taxon>
        <taxon>Arachidicoccus</taxon>
    </lineage>
</organism>
<proteinExistence type="predicted"/>
<keyword evidence="2" id="KW-1185">Reference proteome</keyword>
<name>A0A1H4AF82_9BACT</name>
<dbReference type="EMBL" id="FNQY01000014">
    <property type="protein sequence ID" value="SEA34655.1"/>
    <property type="molecule type" value="Genomic_DNA"/>
</dbReference>
<sequence length="72" mass="7813">MNNQPLIKTLNGLLQSDLLPVPGRGSAKRKMPVHGATDLSTTIKESGQLLKTGSNVPVFIQKRQLSDLSLLF</sequence>
<evidence type="ECO:0000313" key="2">
    <source>
        <dbReference type="Proteomes" id="UP000199041"/>
    </source>
</evidence>
<accession>A0A1H4AF82</accession>
<dbReference type="AlphaFoldDB" id="A0A1H4AF82"/>
<gene>
    <name evidence="1" type="ORF">SAMN05192529_11490</name>
</gene>
<evidence type="ECO:0000313" key="1">
    <source>
        <dbReference type="EMBL" id="SEA34655.1"/>
    </source>
</evidence>
<reference evidence="1 2" key="1">
    <citation type="submission" date="2016-10" db="EMBL/GenBank/DDBJ databases">
        <authorList>
            <person name="de Groot N.N."/>
        </authorList>
    </citation>
    <scope>NUCLEOTIDE SEQUENCE [LARGE SCALE GENOMIC DNA]</scope>
    <source>
        <strain evidence="1 2">Vu-144</strain>
    </source>
</reference>
<protein>
    <submittedName>
        <fullName evidence="1">Uncharacterized protein</fullName>
    </submittedName>
</protein>
<dbReference type="Proteomes" id="UP000199041">
    <property type="component" value="Unassembled WGS sequence"/>
</dbReference>